<feature type="transmembrane region" description="Helical" evidence="2">
    <location>
        <begin position="6"/>
        <end position="26"/>
    </location>
</feature>
<dbReference type="InterPro" id="IPR052892">
    <property type="entry name" value="NA-targeting_endonuclease"/>
</dbReference>
<evidence type="ECO:0000256" key="2">
    <source>
        <dbReference type="SAM" id="Phobius"/>
    </source>
</evidence>
<dbReference type="PANTHER" id="PTHR33877:SF1">
    <property type="entry name" value="TYPE IV METHYL-DIRECTED RESTRICTION ENZYME ECOKMCRA"/>
    <property type="match status" value="1"/>
</dbReference>
<organism evidence="4 5">
    <name type="scientific">Candidatus Fimimonas gallinarum</name>
    <dbReference type="NCBI Taxonomy" id="2840821"/>
    <lineage>
        <taxon>Bacteria</taxon>
        <taxon>Pseudomonadati</taxon>
        <taxon>Myxococcota</taxon>
        <taxon>Myxococcia</taxon>
        <taxon>Myxococcales</taxon>
        <taxon>Cystobacterineae</taxon>
        <taxon>Myxococcaceae</taxon>
        <taxon>Myxococcaceae incertae sedis</taxon>
        <taxon>Candidatus Fimimonas</taxon>
    </lineage>
</organism>
<dbReference type="GO" id="GO:0003676">
    <property type="term" value="F:nucleic acid binding"/>
    <property type="evidence" value="ECO:0007669"/>
    <property type="project" value="InterPro"/>
</dbReference>
<keyword evidence="2" id="KW-0472">Membrane</keyword>
<gene>
    <name evidence="4" type="ORF">IAC95_03325</name>
</gene>
<dbReference type="CDD" id="cd00085">
    <property type="entry name" value="HNHc"/>
    <property type="match status" value="1"/>
</dbReference>
<dbReference type="SMART" id="SM00507">
    <property type="entry name" value="HNHc"/>
    <property type="match status" value="1"/>
</dbReference>
<evidence type="ECO:0000259" key="3">
    <source>
        <dbReference type="SMART" id="SM00507"/>
    </source>
</evidence>
<dbReference type="InterPro" id="IPR003615">
    <property type="entry name" value="HNH_nuc"/>
</dbReference>
<reference evidence="4" key="2">
    <citation type="journal article" date="2021" name="PeerJ">
        <title>Extensive microbial diversity within the chicken gut microbiome revealed by metagenomics and culture.</title>
        <authorList>
            <person name="Gilroy R."/>
            <person name="Ravi A."/>
            <person name="Getino M."/>
            <person name="Pursley I."/>
            <person name="Horton D.L."/>
            <person name="Alikhan N.F."/>
            <person name="Baker D."/>
            <person name="Gharbi K."/>
            <person name="Hall N."/>
            <person name="Watson M."/>
            <person name="Adriaenssens E.M."/>
            <person name="Foster-Nyarko E."/>
            <person name="Jarju S."/>
            <person name="Secka A."/>
            <person name="Antonio M."/>
            <person name="Oren A."/>
            <person name="Chaudhuri R.R."/>
            <person name="La Ragione R."/>
            <person name="Hildebrand F."/>
            <person name="Pallen M.J."/>
        </authorList>
    </citation>
    <scope>NUCLEOTIDE SEQUENCE</scope>
    <source>
        <strain evidence="4">CHK121-14286</strain>
    </source>
</reference>
<feature type="domain" description="HNH nuclease" evidence="3">
    <location>
        <begin position="211"/>
        <end position="265"/>
    </location>
</feature>
<dbReference type="InterPro" id="IPR002711">
    <property type="entry name" value="HNH"/>
</dbReference>
<keyword evidence="2" id="KW-0812">Transmembrane</keyword>
<dbReference type="AlphaFoldDB" id="A0A9D1J7R5"/>
<keyword evidence="2" id="KW-1133">Transmembrane helix</keyword>
<keyword evidence="4" id="KW-0540">Nuclease</keyword>
<dbReference type="EMBL" id="DVHL01000028">
    <property type="protein sequence ID" value="HIR65899.1"/>
    <property type="molecule type" value="Genomic_DNA"/>
</dbReference>
<evidence type="ECO:0000313" key="4">
    <source>
        <dbReference type="EMBL" id="HIR65899.1"/>
    </source>
</evidence>
<reference evidence="4" key="1">
    <citation type="submission" date="2020-10" db="EMBL/GenBank/DDBJ databases">
        <authorList>
            <person name="Gilroy R."/>
        </authorList>
    </citation>
    <scope>NUCLEOTIDE SEQUENCE</scope>
    <source>
        <strain evidence="4">CHK121-14286</strain>
    </source>
</reference>
<dbReference type="GO" id="GO:0004519">
    <property type="term" value="F:endonuclease activity"/>
    <property type="evidence" value="ECO:0007669"/>
    <property type="project" value="UniProtKB-KW"/>
</dbReference>
<dbReference type="Gene3D" id="1.10.30.50">
    <property type="match status" value="1"/>
</dbReference>
<dbReference type="Proteomes" id="UP000824200">
    <property type="component" value="Unassembled WGS sequence"/>
</dbReference>
<comment type="caution">
    <text evidence="4">The sequence shown here is derived from an EMBL/GenBank/DDBJ whole genome shotgun (WGS) entry which is preliminary data.</text>
</comment>
<accession>A0A9D1J7R5</accession>
<protein>
    <submittedName>
        <fullName evidence="4">HNH endonuclease</fullName>
    </submittedName>
</protein>
<keyword evidence="4" id="KW-0255">Endonuclease</keyword>
<name>A0A9D1J7R5_9BACT</name>
<evidence type="ECO:0000313" key="5">
    <source>
        <dbReference type="Proteomes" id="UP000824200"/>
    </source>
</evidence>
<keyword evidence="1" id="KW-0175">Coiled coil</keyword>
<keyword evidence="4" id="KW-0378">Hydrolase</keyword>
<sequence>MSKETIIIVATVILFLIIFGLIAYFVNKKWTNKVKTVSEKYEKLNQLNKEYQKIFVIVNTHFKFEKTCTTKYQIDKINLFKFFCSNIADDFSYYDKLTENVLLNRKNQKTYQWMVENINSTVTKEKAKEVKVPYKTFVKIENKIFDKAILKPIVDVIIHCYATYTSPHGRNSYRKERYYGISDVKSAIDEINQQREYRQSKQYQRSLMTNSLRYDILKRDGFRCQICGATAADGVKLHVDHIVPIAKGGKTEPSNLRTLCDRCNSGKSDKIESD</sequence>
<proteinExistence type="predicted"/>
<evidence type="ECO:0000256" key="1">
    <source>
        <dbReference type="SAM" id="Coils"/>
    </source>
</evidence>
<dbReference type="GO" id="GO:0008270">
    <property type="term" value="F:zinc ion binding"/>
    <property type="evidence" value="ECO:0007669"/>
    <property type="project" value="InterPro"/>
</dbReference>
<dbReference type="PANTHER" id="PTHR33877">
    <property type="entry name" value="SLL1193 PROTEIN"/>
    <property type="match status" value="1"/>
</dbReference>
<dbReference type="Pfam" id="PF01844">
    <property type="entry name" value="HNH"/>
    <property type="match status" value="1"/>
</dbReference>
<feature type="coiled-coil region" evidence="1">
    <location>
        <begin position="27"/>
        <end position="54"/>
    </location>
</feature>